<dbReference type="Proteomes" id="UP000642809">
    <property type="component" value="Unassembled WGS sequence"/>
</dbReference>
<dbReference type="RefSeq" id="WP_189578652.1">
    <property type="nucleotide sequence ID" value="NZ_BMYF01000001.1"/>
</dbReference>
<dbReference type="AlphaFoldDB" id="A0A8J3CVJ8"/>
<evidence type="ECO:0000313" key="7">
    <source>
        <dbReference type="Proteomes" id="UP000642809"/>
    </source>
</evidence>
<evidence type="ECO:0000313" key="6">
    <source>
        <dbReference type="EMBL" id="GHB25589.1"/>
    </source>
</evidence>
<evidence type="ECO:0000256" key="3">
    <source>
        <dbReference type="ARBA" id="ARBA00022840"/>
    </source>
</evidence>
<evidence type="ECO:0000256" key="2">
    <source>
        <dbReference type="ARBA" id="ARBA00022741"/>
    </source>
</evidence>
<reference evidence="6" key="2">
    <citation type="submission" date="2020-09" db="EMBL/GenBank/DDBJ databases">
        <authorList>
            <person name="Sun Q."/>
            <person name="Kim S."/>
        </authorList>
    </citation>
    <scope>NUCLEOTIDE SEQUENCE</scope>
    <source>
        <strain evidence="6">KCTC 23224</strain>
    </source>
</reference>
<comment type="caution">
    <text evidence="6">The sequence shown here is derived from an EMBL/GenBank/DDBJ whole genome shotgun (WGS) entry which is preliminary data.</text>
</comment>
<dbReference type="SUPFAM" id="SSF56059">
    <property type="entry name" value="Glutathione synthetase ATP-binding domain-like"/>
    <property type="match status" value="1"/>
</dbReference>
<proteinExistence type="predicted"/>
<accession>A0A8J3CVJ8</accession>
<gene>
    <name evidence="6" type="ORF">GCM10008106_02950</name>
</gene>
<name>A0A8J3CVJ8_9BACT</name>
<dbReference type="EMBL" id="BMYF01000001">
    <property type="protein sequence ID" value="GHB25589.1"/>
    <property type="molecule type" value="Genomic_DNA"/>
</dbReference>
<reference evidence="6" key="1">
    <citation type="journal article" date="2014" name="Int. J. Syst. Evol. Microbiol.">
        <title>Complete genome sequence of Corynebacterium casei LMG S-19264T (=DSM 44701T), isolated from a smear-ripened cheese.</title>
        <authorList>
            <consortium name="US DOE Joint Genome Institute (JGI-PGF)"/>
            <person name="Walter F."/>
            <person name="Albersmeier A."/>
            <person name="Kalinowski J."/>
            <person name="Ruckert C."/>
        </authorList>
    </citation>
    <scope>NUCLEOTIDE SEQUENCE</scope>
    <source>
        <strain evidence="6">KCTC 23224</strain>
    </source>
</reference>
<keyword evidence="2 4" id="KW-0547">Nucleotide-binding</keyword>
<dbReference type="PANTHER" id="PTHR43585">
    <property type="entry name" value="FUMIPYRROLE BIOSYNTHESIS PROTEIN C"/>
    <property type="match status" value="1"/>
</dbReference>
<evidence type="ECO:0000259" key="5">
    <source>
        <dbReference type="PROSITE" id="PS50975"/>
    </source>
</evidence>
<sequence>MILLDFPYVSDFLKETIVRKQIPVIATAEAKTIMHDQAVNWLCEMEARETFKKNPNQKLYTNSENSISWVHKHLPNSPKAHLIEVFKNKYKFRQLIQDAYPNYFFQRITFDALEDVDLSELTFPFIIKPAVGFFSLAVFKVDRKEDWSSTIVQIQETVSRIQDMYPTEVVDNAEFILESYIKGDEYAFDCYFDEEGNPVILNILKHLFASEADVSDRVYCTSEEIFTEMYEPILSFLKMVGEKVNLQNFPLHIEIRKTASGEIIPIEVNPMRFGGWCTTGDLAWFAYGINSYEYFLEGKKPNWEKIFAARKNKIFSLILLDNQANVKQEAFAAFDYEAISNDFEEVLHVRKHPLNHYGVFGFLFTSTSKGNEEELYTILHSDLTKYIRLQEPVVG</sequence>
<protein>
    <submittedName>
        <fullName evidence="6">ATP-grasp domain-containing protein</fullName>
    </submittedName>
</protein>
<dbReference type="InterPro" id="IPR011761">
    <property type="entry name" value="ATP-grasp"/>
</dbReference>
<dbReference type="Pfam" id="PF13535">
    <property type="entry name" value="ATP-grasp_4"/>
    <property type="match status" value="1"/>
</dbReference>
<keyword evidence="7" id="KW-1185">Reference proteome</keyword>
<feature type="domain" description="ATP-grasp" evidence="5">
    <location>
        <begin position="90"/>
        <end position="300"/>
    </location>
</feature>
<keyword evidence="3 4" id="KW-0067">ATP-binding</keyword>
<keyword evidence="1" id="KW-0436">Ligase</keyword>
<evidence type="ECO:0000256" key="1">
    <source>
        <dbReference type="ARBA" id="ARBA00022598"/>
    </source>
</evidence>
<dbReference type="InterPro" id="IPR052032">
    <property type="entry name" value="ATP-dep_AA_Ligase"/>
</dbReference>
<evidence type="ECO:0000256" key="4">
    <source>
        <dbReference type="PROSITE-ProRule" id="PRU00409"/>
    </source>
</evidence>
<organism evidence="6 7">
    <name type="scientific">Mongoliitalea lutea</name>
    <dbReference type="NCBI Taxonomy" id="849756"/>
    <lineage>
        <taxon>Bacteria</taxon>
        <taxon>Pseudomonadati</taxon>
        <taxon>Bacteroidota</taxon>
        <taxon>Cytophagia</taxon>
        <taxon>Cytophagales</taxon>
        <taxon>Cyclobacteriaceae</taxon>
        <taxon>Mongoliitalea</taxon>
    </lineage>
</organism>
<dbReference type="Gene3D" id="3.30.470.20">
    <property type="entry name" value="ATP-grasp fold, B domain"/>
    <property type="match status" value="1"/>
</dbReference>
<dbReference type="GO" id="GO:0016874">
    <property type="term" value="F:ligase activity"/>
    <property type="evidence" value="ECO:0007669"/>
    <property type="project" value="UniProtKB-KW"/>
</dbReference>
<dbReference type="GO" id="GO:0046872">
    <property type="term" value="F:metal ion binding"/>
    <property type="evidence" value="ECO:0007669"/>
    <property type="project" value="InterPro"/>
</dbReference>
<dbReference type="PANTHER" id="PTHR43585:SF2">
    <property type="entry name" value="ATP-GRASP ENZYME FSQD"/>
    <property type="match status" value="1"/>
</dbReference>
<dbReference type="GO" id="GO:0005524">
    <property type="term" value="F:ATP binding"/>
    <property type="evidence" value="ECO:0007669"/>
    <property type="project" value="UniProtKB-UniRule"/>
</dbReference>
<dbReference type="PROSITE" id="PS50975">
    <property type="entry name" value="ATP_GRASP"/>
    <property type="match status" value="1"/>
</dbReference>